<evidence type="ECO:0000256" key="1">
    <source>
        <dbReference type="SAM" id="SignalP"/>
    </source>
</evidence>
<dbReference type="NCBIfam" id="TIGR02595">
    <property type="entry name" value="PEP_CTERM"/>
    <property type="match status" value="1"/>
</dbReference>
<comment type="caution">
    <text evidence="2">The sequence shown here is derived from an EMBL/GenBank/DDBJ whole genome shotgun (WGS) entry which is preliminary data.</text>
</comment>
<keyword evidence="1" id="KW-0732">Signal</keyword>
<feature type="chain" id="PRO_5045361884" description="Secreted protein" evidence="1">
    <location>
        <begin position="25"/>
        <end position="212"/>
    </location>
</feature>
<dbReference type="RefSeq" id="WP_344809337.1">
    <property type="nucleotide sequence ID" value="NZ_BAABBO010000021.1"/>
</dbReference>
<sequence length="212" mass="22794">MPLKRLTSCVLFSTAFLSAGLSQASLIGSTVQLEAAIQSYSSPLIERYALSLNPTVSASQIEFTSTSVGDFETPKANLNPPNMVVDIGADFVHFDFSNAIADTFSSGKFVGFIFTFGSPELIKLNGAKLVAAERLRLRQSDISIFENQLLVNFNDLPFSNQSRARLQLSSEVLTPPTLPTEVPAPASLPLLLIGALSMIALRRRRAVTAATA</sequence>
<dbReference type="Proteomes" id="UP001501337">
    <property type="component" value="Unassembled WGS sequence"/>
</dbReference>
<organism evidence="2 3">
    <name type="scientific">Allohahella marinimesophila</name>
    <dbReference type="NCBI Taxonomy" id="1054972"/>
    <lineage>
        <taxon>Bacteria</taxon>
        <taxon>Pseudomonadati</taxon>
        <taxon>Pseudomonadota</taxon>
        <taxon>Gammaproteobacteria</taxon>
        <taxon>Oceanospirillales</taxon>
        <taxon>Hahellaceae</taxon>
        <taxon>Allohahella</taxon>
    </lineage>
</organism>
<dbReference type="InterPro" id="IPR013424">
    <property type="entry name" value="Ice-binding_C"/>
</dbReference>
<reference evidence="3" key="1">
    <citation type="journal article" date="2019" name="Int. J. Syst. Evol. Microbiol.">
        <title>The Global Catalogue of Microorganisms (GCM) 10K type strain sequencing project: providing services to taxonomists for standard genome sequencing and annotation.</title>
        <authorList>
            <consortium name="The Broad Institute Genomics Platform"/>
            <consortium name="The Broad Institute Genome Sequencing Center for Infectious Disease"/>
            <person name="Wu L."/>
            <person name="Ma J."/>
        </authorList>
    </citation>
    <scope>NUCLEOTIDE SEQUENCE [LARGE SCALE GENOMIC DNA]</scope>
    <source>
        <strain evidence="3">JCM 17555</strain>
    </source>
</reference>
<dbReference type="EMBL" id="BAABBO010000021">
    <property type="protein sequence ID" value="GAA3977444.1"/>
    <property type="molecule type" value="Genomic_DNA"/>
</dbReference>
<evidence type="ECO:0000313" key="2">
    <source>
        <dbReference type="EMBL" id="GAA3977444.1"/>
    </source>
</evidence>
<protein>
    <recommendedName>
        <fullName evidence="4">Secreted protein</fullName>
    </recommendedName>
</protein>
<proteinExistence type="predicted"/>
<keyword evidence="3" id="KW-1185">Reference proteome</keyword>
<name>A0ABP7Q6I1_9GAMM</name>
<feature type="signal peptide" evidence="1">
    <location>
        <begin position="1"/>
        <end position="24"/>
    </location>
</feature>
<accession>A0ABP7Q6I1</accession>
<evidence type="ECO:0008006" key="4">
    <source>
        <dbReference type="Google" id="ProtNLM"/>
    </source>
</evidence>
<gene>
    <name evidence="2" type="ORF">GCM10022278_37770</name>
</gene>
<evidence type="ECO:0000313" key="3">
    <source>
        <dbReference type="Proteomes" id="UP001501337"/>
    </source>
</evidence>